<dbReference type="GO" id="GO:0043165">
    <property type="term" value="P:Gram-negative-bacterium-type cell outer membrane assembly"/>
    <property type="evidence" value="ECO:0007669"/>
    <property type="project" value="UniProtKB-UniRule"/>
</dbReference>
<dbReference type="PROSITE" id="PS51779">
    <property type="entry name" value="POTRA"/>
    <property type="match status" value="5"/>
</dbReference>
<protein>
    <recommendedName>
        <fullName evidence="8 9">Outer membrane protein assembly factor BamA</fullName>
    </recommendedName>
</protein>
<reference evidence="11 12" key="1">
    <citation type="submission" date="2016-10" db="EMBL/GenBank/DDBJ databases">
        <authorList>
            <person name="de Groot N.N."/>
        </authorList>
    </citation>
    <scope>NUCLEOTIDE SEQUENCE [LARGE SCALE GENOMIC DNA]</scope>
    <source>
        <strain evidence="11">MBHS1</strain>
    </source>
</reference>
<evidence type="ECO:0000256" key="1">
    <source>
        <dbReference type="ARBA" id="ARBA00004370"/>
    </source>
</evidence>
<feature type="domain" description="POTRA" evidence="10">
    <location>
        <begin position="31"/>
        <end position="98"/>
    </location>
</feature>
<accession>A0A1H6FA86</accession>
<proteinExistence type="inferred from homology"/>
<comment type="function">
    <text evidence="8">Part of the outer membrane protein assembly complex, which is involved in assembly and insertion of beta-barrel proteins into the outer membrane.</text>
</comment>
<dbReference type="Gene3D" id="3.10.20.310">
    <property type="entry name" value="membrane protein fhac"/>
    <property type="match status" value="5"/>
</dbReference>
<keyword evidence="2 8" id="KW-1134">Transmembrane beta strand</keyword>
<dbReference type="InterPro" id="IPR000184">
    <property type="entry name" value="Bac_surfAg_D15"/>
</dbReference>
<evidence type="ECO:0000256" key="3">
    <source>
        <dbReference type="ARBA" id="ARBA00022692"/>
    </source>
</evidence>
<evidence type="ECO:0000256" key="9">
    <source>
        <dbReference type="NCBIfam" id="TIGR03303"/>
    </source>
</evidence>
<dbReference type="InterPro" id="IPR034746">
    <property type="entry name" value="POTRA"/>
</dbReference>
<evidence type="ECO:0000313" key="12">
    <source>
        <dbReference type="Proteomes" id="UP000236724"/>
    </source>
</evidence>
<gene>
    <name evidence="8 11" type="primary">bamA</name>
    <name evidence="11" type="ORF">MBHS_01799</name>
</gene>
<dbReference type="EMBL" id="FMSV02000407">
    <property type="protein sequence ID" value="SEH05944.1"/>
    <property type="molecule type" value="Genomic_DNA"/>
</dbReference>
<dbReference type="NCBIfam" id="TIGR03303">
    <property type="entry name" value="OM_YaeT"/>
    <property type="match status" value="1"/>
</dbReference>
<dbReference type="Proteomes" id="UP000236724">
    <property type="component" value="Unassembled WGS sequence"/>
</dbReference>
<dbReference type="PANTHER" id="PTHR12815">
    <property type="entry name" value="SORTING AND ASSEMBLY MACHINERY SAMM50 PROTEIN FAMILY MEMBER"/>
    <property type="match status" value="1"/>
</dbReference>
<feature type="domain" description="POTRA" evidence="10">
    <location>
        <begin position="273"/>
        <end position="352"/>
    </location>
</feature>
<comment type="subcellular location">
    <subcellularLocation>
        <location evidence="8">Cell outer membrane</location>
    </subcellularLocation>
    <subcellularLocation>
        <location evidence="1">Membrane</location>
    </subcellularLocation>
</comment>
<sequence length="767" mass="86667">MRFKLIQSLIHSLGFLFFIFYSAQALAFPAFSVQEIRLKGLERISPGTVFNYLPVQKGDVLNEQQSQKVIAALFKTGLFNDIRLAQNGGELILSFVERPAISEITYTGNKELDTKELVQALKKVGFAEGRVFDRSILEKVELELQRQYFSLGRYSAQLKTTVTPQANNRVNIQIDISEGLPATIHKITIVGNKDFPDNVLDDVFQLHPTTFMSFFNKSDQYSKQKLAADQEALRAFYLDRGYLNFSIDSTQVSITPDKKHIYITVNINEGQRYSVSGVKLIGKHIVPEAELRSRIKIQAGSVFSRKLVTASTEAISERLGDEGYLFADINAVPEPVAKGSTEVLLNFYIDPGRRVYVRRINFSGNTKTQDEVMRREMRQMEAAWASSKQIKRSQVRLQRLGFFENVDVQTRRIPDVSDQVDIDYTVTERPSGNFLASLGYSQTEGLLFNASVTQENFLGTGKRVGVEFNNSSVNTAYSLSYFDPYFSINGVSQSIGAYYRNTDAEEANLSRYALDSYGGHVRYGFPINEYDSINIGLEPEILKVETTDVTPIEIKDYIAQYGDDFKTLKATTSWAHDTRDRSLFPDRGVLQSLYLETTIPIGDNLEFYKVTAKQHWYQPLYKKFIFLLKAEVAYGESYGDASYPFFENFVAGGPRSIRGFKENTLGPRDSNNDPLGGNLKLVSNLELIMPTPFTEYSRKFRVSAFVDIGNVYGVDEKFKASELRYSTGLAATWLSPMGALSFSLAKPLKKQDNDETQIFQFTLGTLF</sequence>
<keyword evidence="7 8" id="KW-0998">Cell outer membrane</keyword>
<dbReference type="RefSeq" id="WP_103919834.1">
    <property type="nucleotide sequence ID" value="NZ_FMSV02000407.1"/>
</dbReference>
<evidence type="ECO:0000256" key="2">
    <source>
        <dbReference type="ARBA" id="ARBA00022452"/>
    </source>
</evidence>
<evidence type="ECO:0000256" key="8">
    <source>
        <dbReference type="HAMAP-Rule" id="MF_01430"/>
    </source>
</evidence>
<dbReference type="PANTHER" id="PTHR12815:SF23">
    <property type="entry name" value="OUTER MEMBRANE PROTEIN ASSEMBLY FACTOR BAMA"/>
    <property type="match status" value="1"/>
</dbReference>
<dbReference type="GO" id="GO:0051205">
    <property type="term" value="P:protein insertion into membrane"/>
    <property type="evidence" value="ECO:0007669"/>
    <property type="project" value="UniProtKB-UniRule"/>
</dbReference>
<evidence type="ECO:0000256" key="6">
    <source>
        <dbReference type="ARBA" id="ARBA00023136"/>
    </source>
</evidence>
<evidence type="ECO:0000256" key="5">
    <source>
        <dbReference type="ARBA" id="ARBA00022737"/>
    </source>
</evidence>
<feature type="domain" description="POTRA" evidence="10">
    <location>
        <begin position="99"/>
        <end position="179"/>
    </location>
</feature>
<dbReference type="HAMAP" id="MF_01430">
    <property type="entry name" value="OM_assembly_BamA"/>
    <property type="match status" value="1"/>
</dbReference>
<dbReference type="Gene3D" id="2.40.160.50">
    <property type="entry name" value="membrane protein fhac: a member of the omp85/tpsb transporter family"/>
    <property type="match status" value="1"/>
</dbReference>
<evidence type="ECO:0000259" key="10">
    <source>
        <dbReference type="PROSITE" id="PS51779"/>
    </source>
</evidence>
<name>A0A1H6FA86_9GAMM</name>
<keyword evidence="12" id="KW-1185">Reference proteome</keyword>
<comment type="similarity">
    <text evidence="8">Belongs to the BamA family.</text>
</comment>
<evidence type="ECO:0000256" key="4">
    <source>
        <dbReference type="ARBA" id="ARBA00022729"/>
    </source>
</evidence>
<dbReference type="FunFam" id="3.10.20.310:FF:000002">
    <property type="entry name" value="Outer membrane protein assembly factor BamA"/>
    <property type="match status" value="1"/>
</dbReference>
<keyword evidence="4 8" id="KW-0732">Signal</keyword>
<dbReference type="InterPro" id="IPR039910">
    <property type="entry name" value="D15-like"/>
</dbReference>
<dbReference type="FunFam" id="3.10.20.310:FF:000001">
    <property type="entry name" value="Outer membrane protein assembly factor BamA"/>
    <property type="match status" value="1"/>
</dbReference>
<evidence type="ECO:0000256" key="7">
    <source>
        <dbReference type="ARBA" id="ARBA00023237"/>
    </source>
</evidence>
<comment type="subunit">
    <text evidence="8">Part of the Bam complex.</text>
</comment>
<dbReference type="Pfam" id="PF01103">
    <property type="entry name" value="Omp85"/>
    <property type="match status" value="1"/>
</dbReference>
<feature type="domain" description="POTRA" evidence="10">
    <location>
        <begin position="182"/>
        <end position="270"/>
    </location>
</feature>
<keyword evidence="3 8" id="KW-0812">Transmembrane</keyword>
<dbReference type="InterPro" id="IPR010827">
    <property type="entry name" value="BamA/TamA_POTRA"/>
</dbReference>
<evidence type="ECO:0000313" key="11">
    <source>
        <dbReference type="EMBL" id="SEH05944.1"/>
    </source>
</evidence>
<dbReference type="OrthoDB" id="9803054at2"/>
<keyword evidence="6 8" id="KW-0472">Membrane</keyword>
<organism evidence="11 12">
    <name type="scientific">Candidatus Venteria ishoeyi</name>
    <dbReference type="NCBI Taxonomy" id="1899563"/>
    <lineage>
        <taxon>Bacteria</taxon>
        <taxon>Pseudomonadati</taxon>
        <taxon>Pseudomonadota</taxon>
        <taxon>Gammaproteobacteria</taxon>
        <taxon>Thiotrichales</taxon>
        <taxon>Thiotrichaceae</taxon>
        <taxon>Venteria</taxon>
    </lineage>
</organism>
<dbReference type="GO" id="GO:1990063">
    <property type="term" value="C:Bam protein complex"/>
    <property type="evidence" value="ECO:0007669"/>
    <property type="project" value="TreeGrafter"/>
</dbReference>
<dbReference type="InterPro" id="IPR023707">
    <property type="entry name" value="OM_assembly_BamA"/>
</dbReference>
<feature type="domain" description="POTRA" evidence="10">
    <location>
        <begin position="355"/>
        <end position="429"/>
    </location>
</feature>
<keyword evidence="5 8" id="KW-0677">Repeat</keyword>
<dbReference type="Pfam" id="PF07244">
    <property type="entry name" value="POTRA"/>
    <property type="match status" value="4"/>
</dbReference>
<dbReference type="AlphaFoldDB" id="A0A1H6FA86"/>
<dbReference type="PIRSF" id="PIRSF006076">
    <property type="entry name" value="OM_assembly_OMP85"/>
    <property type="match status" value="1"/>
</dbReference>